<dbReference type="GO" id="GO:0000724">
    <property type="term" value="P:double-strand break repair via homologous recombination"/>
    <property type="evidence" value="ECO:0007669"/>
    <property type="project" value="TreeGrafter"/>
</dbReference>
<keyword evidence="4" id="KW-0238">DNA-binding</keyword>
<evidence type="ECO:0000259" key="8">
    <source>
        <dbReference type="PROSITE" id="PS51192"/>
    </source>
</evidence>
<dbReference type="InterPro" id="IPR014001">
    <property type="entry name" value="Helicase_ATP-bd"/>
</dbReference>
<gene>
    <name evidence="10" type="ORF">DFH08DRAFT_713671</name>
</gene>
<dbReference type="GO" id="GO:0003677">
    <property type="term" value="F:DNA binding"/>
    <property type="evidence" value="ECO:0007669"/>
    <property type="project" value="UniProtKB-KW"/>
</dbReference>
<evidence type="ECO:0000259" key="9">
    <source>
        <dbReference type="PROSITE" id="PS51194"/>
    </source>
</evidence>
<dbReference type="GO" id="GO:0005524">
    <property type="term" value="F:ATP binding"/>
    <property type="evidence" value="ECO:0007669"/>
    <property type="project" value="UniProtKB-KW"/>
</dbReference>
<evidence type="ECO:0000313" key="11">
    <source>
        <dbReference type="Proteomes" id="UP001218218"/>
    </source>
</evidence>
<accession>A0AAD7EGV1</accession>
<evidence type="ECO:0000256" key="1">
    <source>
        <dbReference type="ARBA" id="ARBA00005446"/>
    </source>
</evidence>
<keyword evidence="11" id="KW-1185">Reference proteome</keyword>
<dbReference type="PROSITE" id="PS51192">
    <property type="entry name" value="HELICASE_ATP_BIND_1"/>
    <property type="match status" value="1"/>
</dbReference>
<dbReference type="SMART" id="SM00490">
    <property type="entry name" value="HELICc"/>
    <property type="match status" value="1"/>
</dbReference>
<evidence type="ECO:0000256" key="6">
    <source>
        <dbReference type="ARBA" id="ARBA00034617"/>
    </source>
</evidence>
<dbReference type="PANTHER" id="PTHR13710">
    <property type="entry name" value="DNA HELICASE RECQ FAMILY MEMBER"/>
    <property type="match status" value="1"/>
</dbReference>
<comment type="caution">
    <text evidence="10">The sequence shown here is derived from an EMBL/GenBank/DDBJ whole genome shotgun (WGS) entry which is preliminary data.</text>
</comment>
<evidence type="ECO:0000256" key="3">
    <source>
        <dbReference type="ARBA" id="ARBA00022840"/>
    </source>
</evidence>
<dbReference type="GO" id="GO:0005694">
    <property type="term" value="C:chromosome"/>
    <property type="evidence" value="ECO:0007669"/>
    <property type="project" value="TreeGrafter"/>
</dbReference>
<organism evidence="10 11">
    <name type="scientific">Mycena albidolilacea</name>
    <dbReference type="NCBI Taxonomy" id="1033008"/>
    <lineage>
        <taxon>Eukaryota</taxon>
        <taxon>Fungi</taxon>
        <taxon>Dikarya</taxon>
        <taxon>Basidiomycota</taxon>
        <taxon>Agaricomycotina</taxon>
        <taxon>Agaricomycetes</taxon>
        <taxon>Agaricomycetidae</taxon>
        <taxon>Agaricales</taxon>
        <taxon>Marasmiineae</taxon>
        <taxon>Mycenaceae</taxon>
        <taxon>Mycena</taxon>
    </lineage>
</organism>
<keyword evidence="10" id="KW-0378">Hydrolase</keyword>
<evidence type="ECO:0000256" key="5">
    <source>
        <dbReference type="ARBA" id="ARBA00023235"/>
    </source>
</evidence>
<name>A0AAD7EGV1_9AGAR</name>
<evidence type="ECO:0000256" key="7">
    <source>
        <dbReference type="ARBA" id="ARBA00034808"/>
    </source>
</evidence>
<dbReference type="InterPro" id="IPR027417">
    <property type="entry name" value="P-loop_NTPase"/>
</dbReference>
<sequence>MEPSPSLNTAPYVQTHSEWLDCVLRVRCAVAKLRPYQLELGLKIDNKQDVVCVNATGTGKTVVLMAGAIAADARREKGIALFIVPTKILVEQQAEVASRRGLRALAINQDTVRDAALAGRDLFKELAERDDVRMGVMTPKMLLEKDMTALLRKPAFARLVRWVSVDEAHLVKQEGVFQEGYRSLLLLRIRLASDATWCAATATATPAEALSIARDLGFHPGKYVNARYSVDRPNLTYIPRFYQHPTSQKRFLDLSFIVPIDMVEAADIAPSIVFANFISRGDELLIFLDTLIPGHIPRRDELIKTYNSLGSHEYRTRLKEDFQSGKVRVLIVTDTAAYGFDVPGIRRVILTDAAQTSTFSHFEQQLGRAGRDGEPAEVISFVPTWVREPAPGADENQTVKAKADAERRAALPPSLRRWHNPTPPCCPRCVSMEHNGEPYIPCGRGCCGPIHDPERSNADLAMVKRWEAYFLAKQTTDVAPRLRSNCTFRALEKPMKDSLMHMLDHWRHKVWAEIRPSDDDPCECFLPHYVMQAVVERAHVCTSLENLKIISDGFDYFDDYGLKLFEYLTKILTGFSEIFGERNPAPVSASDSDSEPTVDPTTASAGMSRLSVVATIPVLKYYCRLFKLGLGGAKNGLVDRVAAHFIAYVFLCR</sequence>
<feature type="domain" description="Helicase ATP-binding" evidence="8">
    <location>
        <begin position="41"/>
        <end position="224"/>
    </location>
</feature>
<dbReference type="PROSITE" id="PS51194">
    <property type="entry name" value="HELICASE_CTER"/>
    <property type="match status" value="1"/>
</dbReference>
<feature type="domain" description="Helicase C-terminal" evidence="9">
    <location>
        <begin position="261"/>
        <end position="419"/>
    </location>
</feature>
<dbReference type="SUPFAM" id="SSF52540">
    <property type="entry name" value="P-loop containing nucleoside triphosphate hydrolases"/>
    <property type="match status" value="1"/>
</dbReference>
<dbReference type="Gene3D" id="3.40.50.300">
    <property type="entry name" value="P-loop containing nucleotide triphosphate hydrolases"/>
    <property type="match status" value="2"/>
</dbReference>
<dbReference type="GO" id="GO:0009378">
    <property type="term" value="F:four-way junction helicase activity"/>
    <property type="evidence" value="ECO:0007669"/>
    <property type="project" value="TreeGrafter"/>
</dbReference>
<dbReference type="GO" id="GO:0043138">
    <property type="term" value="F:3'-5' DNA helicase activity"/>
    <property type="evidence" value="ECO:0007669"/>
    <property type="project" value="UniProtKB-EC"/>
</dbReference>
<dbReference type="GO" id="GO:0016787">
    <property type="term" value="F:hydrolase activity"/>
    <property type="evidence" value="ECO:0007669"/>
    <property type="project" value="UniProtKB-KW"/>
</dbReference>
<keyword evidence="5" id="KW-0413">Isomerase</keyword>
<protein>
    <recommendedName>
        <fullName evidence="7">DNA 3'-5' helicase</fullName>
        <ecNumber evidence="7">5.6.2.4</ecNumber>
    </recommendedName>
</protein>
<dbReference type="EC" id="5.6.2.4" evidence="7"/>
<keyword evidence="2" id="KW-0547">Nucleotide-binding</keyword>
<dbReference type="PANTHER" id="PTHR13710:SF105">
    <property type="entry name" value="ATP-DEPENDENT DNA HELICASE Q1"/>
    <property type="match status" value="1"/>
</dbReference>
<dbReference type="Pfam" id="PF00271">
    <property type="entry name" value="Helicase_C"/>
    <property type="match status" value="1"/>
</dbReference>
<evidence type="ECO:0000313" key="10">
    <source>
        <dbReference type="EMBL" id="KAJ7320908.1"/>
    </source>
</evidence>
<evidence type="ECO:0000256" key="2">
    <source>
        <dbReference type="ARBA" id="ARBA00022741"/>
    </source>
</evidence>
<dbReference type="Pfam" id="PF00270">
    <property type="entry name" value="DEAD"/>
    <property type="match status" value="1"/>
</dbReference>
<dbReference type="Proteomes" id="UP001218218">
    <property type="component" value="Unassembled WGS sequence"/>
</dbReference>
<dbReference type="InterPro" id="IPR011545">
    <property type="entry name" value="DEAD/DEAH_box_helicase_dom"/>
</dbReference>
<reference evidence="10" key="1">
    <citation type="submission" date="2023-03" db="EMBL/GenBank/DDBJ databases">
        <title>Massive genome expansion in bonnet fungi (Mycena s.s.) driven by repeated elements and novel gene families across ecological guilds.</title>
        <authorList>
            <consortium name="Lawrence Berkeley National Laboratory"/>
            <person name="Harder C.B."/>
            <person name="Miyauchi S."/>
            <person name="Viragh M."/>
            <person name="Kuo A."/>
            <person name="Thoen E."/>
            <person name="Andreopoulos B."/>
            <person name="Lu D."/>
            <person name="Skrede I."/>
            <person name="Drula E."/>
            <person name="Henrissat B."/>
            <person name="Morin E."/>
            <person name="Kohler A."/>
            <person name="Barry K."/>
            <person name="LaButti K."/>
            <person name="Morin E."/>
            <person name="Salamov A."/>
            <person name="Lipzen A."/>
            <person name="Mereny Z."/>
            <person name="Hegedus B."/>
            <person name="Baldrian P."/>
            <person name="Stursova M."/>
            <person name="Weitz H."/>
            <person name="Taylor A."/>
            <person name="Grigoriev I.V."/>
            <person name="Nagy L.G."/>
            <person name="Martin F."/>
            <person name="Kauserud H."/>
        </authorList>
    </citation>
    <scope>NUCLEOTIDE SEQUENCE</scope>
    <source>
        <strain evidence="10">CBHHK002</strain>
    </source>
</reference>
<dbReference type="InterPro" id="IPR001650">
    <property type="entry name" value="Helicase_C-like"/>
</dbReference>
<dbReference type="SMART" id="SM00487">
    <property type="entry name" value="DEXDc"/>
    <property type="match status" value="1"/>
</dbReference>
<comment type="catalytic activity">
    <reaction evidence="6">
        <text>Couples ATP hydrolysis with the unwinding of duplex DNA by translocating in the 3'-5' direction.</text>
        <dbReference type="EC" id="5.6.2.4"/>
    </reaction>
</comment>
<proteinExistence type="inferred from homology"/>
<dbReference type="EMBL" id="JARIHO010000053">
    <property type="protein sequence ID" value="KAJ7320908.1"/>
    <property type="molecule type" value="Genomic_DNA"/>
</dbReference>
<comment type="similarity">
    <text evidence="1">Belongs to the helicase family. RecQ subfamily.</text>
</comment>
<evidence type="ECO:0000256" key="4">
    <source>
        <dbReference type="ARBA" id="ARBA00023125"/>
    </source>
</evidence>
<keyword evidence="3" id="KW-0067">ATP-binding</keyword>
<dbReference type="AlphaFoldDB" id="A0AAD7EGV1"/>
<dbReference type="GO" id="GO:0005737">
    <property type="term" value="C:cytoplasm"/>
    <property type="evidence" value="ECO:0007669"/>
    <property type="project" value="TreeGrafter"/>
</dbReference>